<dbReference type="GO" id="GO:0016787">
    <property type="term" value="F:hydrolase activity"/>
    <property type="evidence" value="ECO:0007669"/>
    <property type="project" value="UniProtKB-KW"/>
</dbReference>
<dbReference type="AlphaFoldDB" id="A0ABD5F747"/>
<keyword evidence="4" id="KW-0175">Coiled coil</keyword>
<feature type="domain" description="Type I restriction modification DNA specificity" evidence="5">
    <location>
        <begin position="226"/>
        <end position="403"/>
    </location>
</feature>
<keyword evidence="6" id="KW-0540">Nuclease</keyword>
<dbReference type="GO" id="GO:0004519">
    <property type="term" value="F:endonuclease activity"/>
    <property type="evidence" value="ECO:0007669"/>
    <property type="project" value="UniProtKB-KW"/>
</dbReference>
<dbReference type="InterPro" id="IPR044946">
    <property type="entry name" value="Restrct_endonuc_typeI_TRD_sf"/>
</dbReference>
<dbReference type="PANTHER" id="PTHR30408">
    <property type="entry name" value="TYPE-1 RESTRICTION ENZYME ECOKI SPECIFICITY PROTEIN"/>
    <property type="match status" value="1"/>
</dbReference>
<evidence type="ECO:0000256" key="4">
    <source>
        <dbReference type="SAM" id="Coils"/>
    </source>
</evidence>
<feature type="coiled-coil region" evidence="4">
    <location>
        <begin position="385"/>
        <end position="412"/>
    </location>
</feature>
<evidence type="ECO:0000256" key="2">
    <source>
        <dbReference type="ARBA" id="ARBA00022747"/>
    </source>
</evidence>
<dbReference type="RefSeq" id="WP_311924318.1">
    <property type="nucleotide sequence ID" value="NZ_JARPWV010000080.1"/>
</dbReference>
<keyword evidence="6" id="KW-0378">Hydrolase</keyword>
<dbReference type="InterPro" id="IPR000055">
    <property type="entry name" value="Restrct_endonuc_typeI_TRD"/>
</dbReference>
<keyword evidence="6" id="KW-0255">Endonuclease</keyword>
<reference evidence="6 7" key="1">
    <citation type="submission" date="2023-03" db="EMBL/GenBank/DDBJ databases">
        <authorList>
            <person name="Shen W."/>
            <person name="Cai J."/>
        </authorList>
    </citation>
    <scope>NUCLEOTIDE SEQUENCE [LARGE SCALE GENOMIC DNA]</scope>
    <source>
        <strain evidence="6 7">Y2</strain>
    </source>
</reference>
<dbReference type="Pfam" id="PF01420">
    <property type="entry name" value="Methylase_S"/>
    <property type="match status" value="2"/>
</dbReference>
<evidence type="ECO:0000259" key="5">
    <source>
        <dbReference type="Pfam" id="PF01420"/>
    </source>
</evidence>
<comment type="similarity">
    <text evidence="1">Belongs to the type-I restriction system S methylase family.</text>
</comment>
<comment type="caution">
    <text evidence="6">The sequence shown here is derived from an EMBL/GenBank/DDBJ whole genome shotgun (WGS) entry which is preliminary data.</text>
</comment>
<dbReference type="GO" id="GO:0009307">
    <property type="term" value="P:DNA restriction-modification system"/>
    <property type="evidence" value="ECO:0007669"/>
    <property type="project" value="UniProtKB-KW"/>
</dbReference>
<dbReference type="InterPro" id="IPR052021">
    <property type="entry name" value="Type-I_RS_S_subunit"/>
</dbReference>
<proteinExistence type="inferred from homology"/>
<keyword evidence="3" id="KW-0238">DNA-binding</keyword>
<keyword evidence="2" id="KW-0680">Restriction system</keyword>
<name>A0ABD5F747_ENTAV</name>
<evidence type="ECO:0000313" key="6">
    <source>
        <dbReference type="EMBL" id="MDT2513958.1"/>
    </source>
</evidence>
<evidence type="ECO:0000313" key="7">
    <source>
        <dbReference type="Proteomes" id="UP001264335"/>
    </source>
</evidence>
<gene>
    <name evidence="6" type="ORF">P7D79_06885</name>
</gene>
<dbReference type="PANTHER" id="PTHR30408:SF12">
    <property type="entry name" value="TYPE I RESTRICTION ENZYME MJAVIII SPECIFICITY SUBUNIT"/>
    <property type="match status" value="1"/>
</dbReference>
<protein>
    <submittedName>
        <fullName evidence="6">Restriction endonuclease subunit S</fullName>
        <ecNumber evidence="6">3.1.21.-</ecNumber>
    </submittedName>
</protein>
<feature type="domain" description="Type I restriction modification DNA specificity" evidence="5">
    <location>
        <begin position="21"/>
        <end position="198"/>
    </location>
</feature>
<evidence type="ECO:0000256" key="1">
    <source>
        <dbReference type="ARBA" id="ARBA00010923"/>
    </source>
</evidence>
<organism evidence="6 7">
    <name type="scientific">Enterococcus avium</name>
    <name type="common">Streptococcus avium</name>
    <dbReference type="NCBI Taxonomy" id="33945"/>
    <lineage>
        <taxon>Bacteria</taxon>
        <taxon>Bacillati</taxon>
        <taxon>Bacillota</taxon>
        <taxon>Bacilli</taxon>
        <taxon>Lactobacillales</taxon>
        <taxon>Enterococcaceae</taxon>
        <taxon>Enterococcus</taxon>
    </lineage>
</organism>
<dbReference type="Gene3D" id="3.90.220.20">
    <property type="entry name" value="DNA methylase specificity domains"/>
    <property type="match status" value="2"/>
</dbReference>
<dbReference type="GO" id="GO:0003677">
    <property type="term" value="F:DNA binding"/>
    <property type="evidence" value="ECO:0007669"/>
    <property type="project" value="UniProtKB-KW"/>
</dbReference>
<dbReference type="EC" id="3.1.21.-" evidence="6"/>
<dbReference type="Proteomes" id="UP001264335">
    <property type="component" value="Unassembled WGS sequence"/>
</dbReference>
<sequence>MGVIKIDKKKYPTLRFPEFTDDWELRKLGELAIFSKGNGYTKNDLTEKGNPIVLYGRLYTKYETVINEVDTFVEMKDKSVVSQGNEVVVPASGETAEDISRASVVGTKGLILGGDLNIIKLNNEINSIFLALTISNGTQQKEMIKRAQGKSVVHLHNSDLKQLNLLYPNFEEQSKIGSFFKQFDEAIALHQSKLDLLKEQKKGFLQKMFPKNGEKVPELRFWEFTDDWELRKLGELAIFSKGNGYTKNDLTEKGNPIVLYGRLYTKYETVINEVDTFVEMKDKSVVSQGNEVVVPASGETAEDISRASVVGTKGLILGGDLNIIKLNNEINSIFLALTISNGTQQKEMIKRAQGKSVVHLHNSDLKQLNLLYPNFEEQSKIGSFFKQFDEAIALHQRKLDMLKEQKKSFLQKMFA</sequence>
<dbReference type="SUPFAM" id="SSF116734">
    <property type="entry name" value="DNA methylase specificity domain"/>
    <property type="match status" value="2"/>
</dbReference>
<dbReference type="Gene3D" id="1.10.287.1120">
    <property type="entry name" value="Bipartite methylase S protein"/>
    <property type="match status" value="1"/>
</dbReference>
<evidence type="ECO:0000256" key="3">
    <source>
        <dbReference type="ARBA" id="ARBA00023125"/>
    </source>
</evidence>
<accession>A0ABD5F747</accession>
<dbReference type="EMBL" id="JARPWY010000013">
    <property type="protein sequence ID" value="MDT2513958.1"/>
    <property type="molecule type" value="Genomic_DNA"/>
</dbReference>